<dbReference type="AlphaFoldDB" id="A0A9D1ESY5"/>
<dbReference type="Proteomes" id="UP000823935">
    <property type="component" value="Unassembled WGS sequence"/>
</dbReference>
<dbReference type="Pfam" id="PF03819">
    <property type="entry name" value="MazG"/>
    <property type="match status" value="1"/>
</dbReference>
<organism evidence="2 3">
    <name type="scientific">Candidatus Limivivens intestinipullorum</name>
    <dbReference type="NCBI Taxonomy" id="2840858"/>
    <lineage>
        <taxon>Bacteria</taxon>
        <taxon>Bacillati</taxon>
        <taxon>Bacillota</taxon>
        <taxon>Clostridia</taxon>
        <taxon>Lachnospirales</taxon>
        <taxon>Lachnospiraceae</taxon>
        <taxon>Lachnospiraceae incertae sedis</taxon>
        <taxon>Candidatus Limivivens</taxon>
    </lineage>
</organism>
<protein>
    <submittedName>
        <fullName evidence="2">Nucleotide pyrophosphohydrolase</fullName>
    </submittedName>
</protein>
<dbReference type="GO" id="GO:0046076">
    <property type="term" value="P:dTTP catabolic process"/>
    <property type="evidence" value="ECO:0007669"/>
    <property type="project" value="TreeGrafter"/>
</dbReference>
<evidence type="ECO:0000259" key="1">
    <source>
        <dbReference type="Pfam" id="PF03819"/>
    </source>
</evidence>
<accession>A0A9D1ESY5</accession>
<dbReference type="CDD" id="cd11528">
    <property type="entry name" value="NTP-PPase_MazG_Nterm"/>
    <property type="match status" value="1"/>
</dbReference>
<dbReference type="InterPro" id="IPR048015">
    <property type="entry name" value="NTP-PPase_MazG-like_N"/>
</dbReference>
<reference evidence="2" key="2">
    <citation type="journal article" date="2021" name="PeerJ">
        <title>Extensive microbial diversity within the chicken gut microbiome revealed by metagenomics and culture.</title>
        <authorList>
            <person name="Gilroy R."/>
            <person name="Ravi A."/>
            <person name="Getino M."/>
            <person name="Pursley I."/>
            <person name="Horton D.L."/>
            <person name="Alikhan N.F."/>
            <person name="Baker D."/>
            <person name="Gharbi K."/>
            <person name="Hall N."/>
            <person name="Watson M."/>
            <person name="Adriaenssens E.M."/>
            <person name="Foster-Nyarko E."/>
            <person name="Jarju S."/>
            <person name="Secka A."/>
            <person name="Antonio M."/>
            <person name="Oren A."/>
            <person name="Chaudhuri R.R."/>
            <person name="La Ragione R."/>
            <person name="Hildebrand F."/>
            <person name="Pallen M.J."/>
        </authorList>
    </citation>
    <scope>NUCLEOTIDE SEQUENCE</scope>
    <source>
        <strain evidence="2">CHK190-19873</strain>
    </source>
</reference>
<dbReference type="GO" id="GO:0046061">
    <property type="term" value="P:dATP catabolic process"/>
    <property type="evidence" value="ECO:0007669"/>
    <property type="project" value="TreeGrafter"/>
</dbReference>
<dbReference type="Gene3D" id="1.10.287.1080">
    <property type="entry name" value="MazG-like"/>
    <property type="match status" value="1"/>
</dbReference>
<dbReference type="GO" id="GO:0006203">
    <property type="term" value="P:dGTP catabolic process"/>
    <property type="evidence" value="ECO:0007669"/>
    <property type="project" value="TreeGrafter"/>
</dbReference>
<sequence>MRYTFEDFQKIAEKLRAADGCPWDRAQTHESLKGCMIDELTEAIAAVNVLKTAGDADNLCEELGDLLFLVLLQSQIAREEGLFTIDDVIQNAAEKIVRRHPHVFPDENGVKRPADWKGIKKKEKEGKDPEILALIKEEEKKAAGEICSYLEKMK</sequence>
<dbReference type="EMBL" id="DVIQ01000027">
    <property type="protein sequence ID" value="HIS31101.1"/>
    <property type="molecule type" value="Genomic_DNA"/>
</dbReference>
<dbReference type="InterPro" id="IPR004518">
    <property type="entry name" value="MazG-like_dom"/>
</dbReference>
<feature type="domain" description="NTP pyrophosphohydrolase MazG-like" evidence="1">
    <location>
        <begin position="27"/>
        <end position="104"/>
    </location>
</feature>
<dbReference type="InterPro" id="IPR011551">
    <property type="entry name" value="NTP_PyrPHydrolase_MazG"/>
</dbReference>
<evidence type="ECO:0000313" key="2">
    <source>
        <dbReference type="EMBL" id="HIS31101.1"/>
    </source>
</evidence>
<dbReference type="PANTHER" id="PTHR30522:SF0">
    <property type="entry name" value="NUCLEOSIDE TRIPHOSPHATE PYROPHOSPHOHYDROLASE"/>
    <property type="match status" value="1"/>
</dbReference>
<name>A0A9D1ESY5_9FIRM</name>
<proteinExistence type="predicted"/>
<evidence type="ECO:0000313" key="3">
    <source>
        <dbReference type="Proteomes" id="UP000823935"/>
    </source>
</evidence>
<dbReference type="PANTHER" id="PTHR30522">
    <property type="entry name" value="NUCLEOSIDE TRIPHOSPHATE PYROPHOSPHOHYDROLASE"/>
    <property type="match status" value="1"/>
</dbReference>
<reference evidence="2" key="1">
    <citation type="submission" date="2020-10" db="EMBL/GenBank/DDBJ databases">
        <authorList>
            <person name="Gilroy R."/>
        </authorList>
    </citation>
    <scope>NUCLEOTIDE SEQUENCE</scope>
    <source>
        <strain evidence="2">CHK190-19873</strain>
    </source>
</reference>
<comment type="caution">
    <text evidence="2">The sequence shown here is derived from an EMBL/GenBank/DDBJ whole genome shotgun (WGS) entry which is preliminary data.</text>
</comment>
<dbReference type="GO" id="GO:0046052">
    <property type="term" value="P:UTP catabolic process"/>
    <property type="evidence" value="ECO:0007669"/>
    <property type="project" value="TreeGrafter"/>
</dbReference>
<dbReference type="GO" id="GO:0047429">
    <property type="term" value="F:nucleoside triphosphate diphosphatase activity"/>
    <property type="evidence" value="ECO:0007669"/>
    <property type="project" value="TreeGrafter"/>
</dbReference>
<dbReference type="SUPFAM" id="SSF101386">
    <property type="entry name" value="all-alpha NTP pyrophosphatases"/>
    <property type="match status" value="1"/>
</dbReference>
<dbReference type="GO" id="GO:0046081">
    <property type="term" value="P:dUTP catabolic process"/>
    <property type="evidence" value="ECO:0007669"/>
    <property type="project" value="TreeGrafter"/>
</dbReference>
<dbReference type="GO" id="GO:0046047">
    <property type="term" value="P:TTP catabolic process"/>
    <property type="evidence" value="ECO:0007669"/>
    <property type="project" value="TreeGrafter"/>
</dbReference>
<gene>
    <name evidence="2" type="ORF">IAB44_06090</name>
</gene>